<dbReference type="GO" id="GO:0008270">
    <property type="term" value="F:zinc ion binding"/>
    <property type="evidence" value="ECO:0007669"/>
    <property type="project" value="UniProtKB-KW"/>
</dbReference>
<dbReference type="SUPFAM" id="SSF90229">
    <property type="entry name" value="CCCH zinc finger"/>
    <property type="match status" value="2"/>
</dbReference>
<evidence type="ECO:0000256" key="4">
    <source>
        <dbReference type="ARBA" id="ARBA00022833"/>
    </source>
</evidence>
<dbReference type="FunFam" id="4.10.1000.10:FF:000002">
    <property type="entry name" value="Zinc finger protein 36, C3H1 type-like 1"/>
    <property type="match status" value="1"/>
</dbReference>
<dbReference type="Pfam" id="PF00642">
    <property type="entry name" value="zf-CCCH"/>
    <property type="match status" value="2"/>
</dbReference>
<dbReference type="PANTHER" id="PTHR12547:SF144">
    <property type="entry name" value="C3H1-TYPE DOMAIN-CONTAINING PROTEIN"/>
    <property type="match status" value="1"/>
</dbReference>
<proteinExistence type="predicted"/>
<dbReference type="GO" id="GO:0003730">
    <property type="term" value="F:mRNA 3'-UTR binding"/>
    <property type="evidence" value="ECO:0007669"/>
    <property type="project" value="TreeGrafter"/>
</dbReference>
<accession>A0A0N4Z6V8</accession>
<feature type="compositionally biased region" description="Basic and acidic residues" evidence="6">
    <location>
        <begin position="94"/>
        <end position="121"/>
    </location>
</feature>
<evidence type="ECO:0000256" key="5">
    <source>
        <dbReference type="PROSITE-ProRule" id="PRU00723"/>
    </source>
</evidence>
<feature type="zinc finger region" description="C3H1-type" evidence="5">
    <location>
        <begin position="210"/>
        <end position="238"/>
    </location>
</feature>
<dbReference type="PROSITE" id="PS50103">
    <property type="entry name" value="ZF_C3H1"/>
    <property type="match status" value="2"/>
</dbReference>
<dbReference type="Gene3D" id="4.10.1000.10">
    <property type="entry name" value="Zinc finger, CCCH-type"/>
    <property type="match status" value="1"/>
</dbReference>
<dbReference type="SMART" id="SM00356">
    <property type="entry name" value="ZnF_C3H1"/>
    <property type="match status" value="2"/>
</dbReference>
<dbReference type="Gene3D" id="6.10.250.3220">
    <property type="match status" value="1"/>
</dbReference>
<evidence type="ECO:0000256" key="6">
    <source>
        <dbReference type="SAM" id="MobiDB-lite"/>
    </source>
</evidence>
<keyword evidence="1 5" id="KW-0479">Metal-binding</keyword>
<dbReference type="WBParaSite" id="PTRK_0000291400.1">
    <property type="protein sequence ID" value="PTRK_0000291400.1"/>
    <property type="gene ID" value="PTRK_0000291400"/>
</dbReference>
<dbReference type="InterPro" id="IPR036855">
    <property type="entry name" value="Znf_CCCH_sf"/>
</dbReference>
<dbReference type="InterPro" id="IPR000571">
    <property type="entry name" value="Znf_CCCH"/>
</dbReference>
<dbReference type="GO" id="GO:0005829">
    <property type="term" value="C:cytosol"/>
    <property type="evidence" value="ECO:0007669"/>
    <property type="project" value="TreeGrafter"/>
</dbReference>
<keyword evidence="2" id="KW-0677">Repeat</keyword>
<reference evidence="9" key="1">
    <citation type="submission" date="2017-02" db="UniProtKB">
        <authorList>
            <consortium name="WormBaseParasite"/>
        </authorList>
    </citation>
    <scope>IDENTIFICATION</scope>
</reference>
<name>A0A0N4Z6V8_PARTI</name>
<evidence type="ECO:0000256" key="3">
    <source>
        <dbReference type="ARBA" id="ARBA00022771"/>
    </source>
</evidence>
<dbReference type="PANTHER" id="PTHR12547">
    <property type="entry name" value="CCCH ZINC FINGER/TIS11-RELATED"/>
    <property type="match status" value="1"/>
</dbReference>
<sequence length="443" mass="50507">MMYGSPNPIEGGYLLSQGVGGFSYPYGYLQAPPTMQFTNPPTIVSPFYYLPSLSPSVSISPPMRNVSPSPDNNLLITKNHVNNEEGSFNESLQDNDKNEKASLKKEQEDCREGTSSEKTKDDLNGTVLLTDRFAVKLLPNKYIHGVPATKWYSLSDEEREAHLQNQRRVIAYKTSLCVSFRISGNCSFGDKCRFAHGLDELKPPPERHPKYKTQLCDKFSSTGICPYGSRCQFIHATKTGEVVSDYNLYIKNRNKKEESDNHSDTTFGNSMSSGYKSYNRLNDKENPPKIINFSKSFAGSMCRKTIYENGTKMNKDNDNGQNILKILFPQNNTKESSKFDGSFDNKILNEPLFFDTQKNPKNLDDSKTTSDYIIQKLMEERKKYTNIEDNYYKNKDNLIKTSPEKIFPGSKSYAHGGWRKSFNRRNGYYTSSKVPEFIKFDNV</sequence>
<feature type="domain" description="C3H1-type" evidence="7">
    <location>
        <begin position="210"/>
        <end position="238"/>
    </location>
</feature>
<keyword evidence="4 5" id="KW-0862">Zinc</keyword>
<organism evidence="8 9">
    <name type="scientific">Parastrongyloides trichosuri</name>
    <name type="common">Possum-specific nematode worm</name>
    <dbReference type="NCBI Taxonomy" id="131310"/>
    <lineage>
        <taxon>Eukaryota</taxon>
        <taxon>Metazoa</taxon>
        <taxon>Ecdysozoa</taxon>
        <taxon>Nematoda</taxon>
        <taxon>Chromadorea</taxon>
        <taxon>Rhabditida</taxon>
        <taxon>Tylenchina</taxon>
        <taxon>Panagrolaimomorpha</taxon>
        <taxon>Strongyloidoidea</taxon>
        <taxon>Strongyloididae</taxon>
        <taxon>Parastrongyloides</taxon>
    </lineage>
</organism>
<keyword evidence="8" id="KW-1185">Reference proteome</keyword>
<dbReference type="STRING" id="131310.A0A0N4Z6V8"/>
<feature type="domain" description="C3H1-type" evidence="7">
    <location>
        <begin position="171"/>
        <end position="199"/>
    </location>
</feature>
<dbReference type="InterPro" id="IPR045877">
    <property type="entry name" value="ZFP36-like"/>
</dbReference>
<dbReference type="GO" id="GO:0043186">
    <property type="term" value="C:P granule"/>
    <property type="evidence" value="ECO:0007669"/>
    <property type="project" value="UniProtKB-ARBA"/>
</dbReference>
<feature type="zinc finger region" description="C3H1-type" evidence="5">
    <location>
        <begin position="171"/>
        <end position="199"/>
    </location>
</feature>
<evidence type="ECO:0000313" key="8">
    <source>
        <dbReference type="Proteomes" id="UP000038045"/>
    </source>
</evidence>
<keyword evidence="3 5" id="KW-0863">Zinc-finger</keyword>
<dbReference type="Proteomes" id="UP000038045">
    <property type="component" value="Unplaced"/>
</dbReference>
<dbReference type="FunFam" id="4.10.1000.10:FF:000001">
    <property type="entry name" value="zinc finger CCCH domain-containing protein 15-like"/>
    <property type="match status" value="1"/>
</dbReference>
<protein>
    <submittedName>
        <fullName evidence="9">Zinc finger protein LEE1</fullName>
    </submittedName>
</protein>
<evidence type="ECO:0000256" key="1">
    <source>
        <dbReference type="ARBA" id="ARBA00022723"/>
    </source>
</evidence>
<feature type="region of interest" description="Disordered" evidence="6">
    <location>
        <begin position="85"/>
        <end position="121"/>
    </location>
</feature>
<evidence type="ECO:0000313" key="9">
    <source>
        <dbReference type="WBParaSite" id="PTRK_0000291400.1"/>
    </source>
</evidence>
<dbReference type="AlphaFoldDB" id="A0A0N4Z6V8"/>
<evidence type="ECO:0000259" key="7">
    <source>
        <dbReference type="PROSITE" id="PS50103"/>
    </source>
</evidence>
<evidence type="ECO:0000256" key="2">
    <source>
        <dbReference type="ARBA" id="ARBA00022737"/>
    </source>
</evidence>